<gene>
    <name evidence="2" type="ORF">DAPPPG734_24715</name>
</gene>
<dbReference type="AlphaFoldDB" id="A0AAN2FLF6"/>
<evidence type="ECO:0000313" key="3">
    <source>
        <dbReference type="Proteomes" id="UP001158961"/>
    </source>
</evidence>
<dbReference type="Proteomes" id="UP001158961">
    <property type="component" value="Plasmid P3"/>
</dbReference>
<keyword evidence="2" id="KW-0614">Plasmid</keyword>
<reference evidence="2" key="1">
    <citation type="submission" date="2022-05" db="EMBL/GenBank/DDBJ databases">
        <authorList>
            <person name="Pothier F. J."/>
        </authorList>
    </citation>
    <scope>NUCLEOTIDE SEQUENCE</scope>
    <source>
        <strain evidence="2">DAPP-PG734</strain>
        <plasmid evidence="2">P3</plasmid>
    </source>
</reference>
<keyword evidence="1" id="KW-0472">Membrane</keyword>
<name>A0AAN2FLF6_ENTAG</name>
<accession>A0AAN2FLF6</accession>
<protein>
    <submittedName>
        <fullName evidence="2">Uncharacterized protein</fullName>
    </submittedName>
</protein>
<dbReference type="EMBL" id="OW970318">
    <property type="protein sequence ID" value="CAH6379380.1"/>
    <property type="molecule type" value="Genomic_DNA"/>
</dbReference>
<organism evidence="2 3">
    <name type="scientific">Enterobacter agglomerans</name>
    <name type="common">Erwinia herbicola</name>
    <name type="synonym">Pantoea agglomerans</name>
    <dbReference type="NCBI Taxonomy" id="549"/>
    <lineage>
        <taxon>Bacteria</taxon>
        <taxon>Pseudomonadati</taxon>
        <taxon>Pseudomonadota</taxon>
        <taxon>Gammaproteobacteria</taxon>
        <taxon>Enterobacterales</taxon>
        <taxon>Erwiniaceae</taxon>
        <taxon>Pantoea</taxon>
        <taxon>Pantoea agglomerans group</taxon>
    </lineage>
</organism>
<keyword evidence="1" id="KW-0812">Transmembrane</keyword>
<proteinExistence type="predicted"/>
<sequence length="61" mass="6936">MHASLFIKIYLINSITYLYFLLLNIAAFATGKVTVCCIGNNPARLTSRFRVIHAVWSWLSC</sequence>
<evidence type="ECO:0000313" key="2">
    <source>
        <dbReference type="EMBL" id="CAH6379380.1"/>
    </source>
</evidence>
<geneLocation type="plasmid" evidence="2 3">
    <name>P3</name>
</geneLocation>
<keyword evidence="1" id="KW-1133">Transmembrane helix</keyword>
<evidence type="ECO:0000256" key="1">
    <source>
        <dbReference type="SAM" id="Phobius"/>
    </source>
</evidence>
<feature type="transmembrane region" description="Helical" evidence="1">
    <location>
        <begin position="9"/>
        <end position="29"/>
    </location>
</feature>